<gene>
    <name evidence="5" type="ORF">FEJ81_06480</name>
</gene>
<evidence type="ECO:0000256" key="2">
    <source>
        <dbReference type="ARBA" id="ARBA00022801"/>
    </source>
</evidence>
<evidence type="ECO:0000313" key="6">
    <source>
        <dbReference type="Proteomes" id="UP000302218"/>
    </source>
</evidence>
<evidence type="ECO:0000259" key="4">
    <source>
        <dbReference type="PROSITE" id="PS51462"/>
    </source>
</evidence>
<dbReference type="InterPro" id="IPR020084">
    <property type="entry name" value="NUDIX_hydrolase_CS"/>
</dbReference>
<dbReference type="EMBL" id="CP040330">
    <property type="protein sequence ID" value="QCS42019.1"/>
    <property type="molecule type" value="Genomic_DNA"/>
</dbReference>
<evidence type="ECO:0000313" key="5">
    <source>
        <dbReference type="EMBL" id="QCS42019.1"/>
    </source>
</evidence>
<dbReference type="PROSITE" id="PS51462">
    <property type="entry name" value="NUDIX"/>
    <property type="match status" value="1"/>
</dbReference>
<dbReference type="PANTHER" id="PTHR43046:SF12">
    <property type="entry name" value="GDP-MANNOSE MANNOSYL HYDROLASE"/>
    <property type="match status" value="1"/>
</dbReference>
<dbReference type="OrthoDB" id="40462at2157"/>
<evidence type="ECO:0000256" key="3">
    <source>
        <dbReference type="ARBA" id="ARBA00022842"/>
    </source>
</evidence>
<dbReference type="RefSeq" id="WP_138244516.1">
    <property type="nucleotide sequence ID" value="NZ_CP040330.1"/>
</dbReference>
<dbReference type="InterPro" id="IPR000086">
    <property type="entry name" value="NUDIX_hydrolase_dom"/>
</dbReference>
<sequence length="150" mass="17349">MSEWIPEEEWETIVRNVPIPSVDLVVECPDGFVLGKRTNEPARGEWFVPGGRVKKGEELGEAVHRLANEELGTGVEIHEAIGTFEHFYRTSEIGYEKHYIAHGYHVWSEETDFEADNQHSEIKIFEESLPDFHDYVDKYFRSVDPRNASI</sequence>
<dbReference type="SUPFAM" id="SSF55811">
    <property type="entry name" value="Nudix"/>
    <property type="match status" value="1"/>
</dbReference>
<dbReference type="InterPro" id="IPR015797">
    <property type="entry name" value="NUDIX_hydrolase-like_dom_sf"/>
</dbReference>
<keyword evidence="2" id="KW-0378">Hydrolase</keyword>
<dbReference type="Pfam" id="PF00293">
    <property type="entry name" value="NUDIX"/>
    <property type="match status" value="1"/>
</dbReference>
<keyword evidence="3" id="KW-0460">Magnesium</keyword>
<protein>
    <submittedName>
        <fullName evidence="5">NUDIX domain-containing protein</fullName>
    </submittedName>
</protein>
<dbReference type="KEGG" id="nvr:FEJ81_06480"/>
<feature type="domain" description="Nudix hydrolase" evidence="4">
    <location>
        <begin position="15"/>
        <end position="149"/>
    </location>
</feature>
<accession>A0A4P8WFI1</accession>
<dbReference type="Proteomes" id="UP000302218">
    <property type="component" value="Chromosome"/>
</dbReference>
<dbReference type="PANTHER" id="PTHR43046">
    <property type="entry name" value="GDP-MANNOSE MANNOSYL HYDROLASE"/>
    <property type="match status" value="1"/>
</dbReference>
<dbReference type="GeneID" id="40264903"/>
<evidence type="ECO:0000256" key="1">
    <source>
        <dbReference type="ARBA" id="ARBA00001946"/>
    </source>
</evidence>
<reference evidence="6" key="1">
    <citation type="submission" date="2019-05" db="EMBL/GenBank/DDBJ databases">
        <title>Genome sequence and methylation pattern of the halophilic Archaeon Natrinema versiforme BOL5-4.</title>
        <authorList>
            <person name="DasSarma P."/>
            <person name="Anton B.P."/>
            <person name="DasSarma S.L."/>
            <person name="Martinez F.L."/>
            <person name="Guzman D."/>
            <person name="Roberts R.J."/>
            <person name="DasSarma S."/>
        </authorList>
    </citation>
    <scope>NUCLEOTIDE SEQUENCE [LARGE SCALE GENOMIC DNA]</scope>
    <source>
        <strain evidence="6">BOL5-4</strain>
    </source>
</reference>
<dbReference type="Gene3D" id="3.90.79.10">
    <property type="entry name" value="Nucleoside Triphosphate Pyrophosphohydrolase"/>
    <property type="match status" value="1"/>
</dbReference>
<proteinExistence type="predicted"/>
<organism evidence="5 6">
    <name type="scientific">Natrinema versiforme</name>
    <dbReference type="NCBI Taxonomy" id="88724"/>
    <lineage>
        <taxon>Archaea</taxon>
        <taxon>Methanobacteriati</taxon>
        <taxon>Methanobacteriota</taxon>
        <taxon>Stenosarchaea group</taxon>
        <taxon>Halobacteria</taxon>
        <taxon>Halobacteriales</taxon>
        <taxon>Natrialbaceae</taxon>
        <taxon>Natrinema</taxon>
    </lineage>
</organism>
<name>A0A4P8WFI1_9EURY</name>
<dbReference type="GO" id="GO:0016787">
    <property type="term" value="F:hydrolase activity"/>
    <property type="evidence" value="ECO:0007669"/>
    <property type="project" value="UniProtKB-KW"/>
</dbReference>
<dbReference type="AlphaFoldDB" id="A0A4P8WFI1"/>
<dbReference type="PROSITE" id="PS00893">
    <property type="entry name" value="NUDIX_BOX"/>
    <property type="match status" value="1"/>
</dbReference>
<comment type="cofactor">
    <cofactor evidence="1">
        <name>Mg(2+)</name>
        <dbReference type="ChEBI" id="CHEBI:18420"/>
    </cofactor>
</comment>